<dbReference type="GO" id="GO:0030198">
    <property type="term" value="P:extracellular matrix organization"/>
    <property type="evidence" value="ECO:0007669"/>
    <property type="project" value="TreeGrafter"/>
</dbReference>
<gene>
    <name evidence="6" type="primary">Col15a1</name>
</gene>
<feature type="compositionally biased region" description="Low complexity" evidence="3">
    <location>
        <begin position="328"/>
        <end position="338"/>
    </location>
</feature>
<dbReference type="GO" id="GO:0030020">
    <property type="term" value="F:extracellular matrix structural constituent conferring tensile strength"/>
    <property type="evidence" value="ECO:0007669"/>
    <property type="project" value="TreeGrafter"/>
</dbReference>
<evidence type="ECO:0000256" key="4">
    <source>
        <dbReference type="SAM" id="SignalP"/>
    </source>
</evidence>
<dbReference type="InterPro" id="IPR050149">
    <property type="entry name" value="Collagen_superfamily"/>
</dbReference>
<feature type="compositionally biased region" description="Acidic residues" evidence="3">
    <location>
        <begin position="726"/>
        <end position="736"/>
    </location>
</feature>
<evidence type="ECO:0000256" key="1">
    <source>
        <dbReference type="ARBA" id="ARBA00022737"/>
    </source>
</evidence>
<dbReference type="InterPro" id="IPR048287">
    <property type="entry name" value="TSPN-like_N"/>
</dbReference>
<accession>A0A6F9DAB5</accession>
<dbReference type="InterPro" id="IPR016186">
    <property type="entry name" value="C-type_lectin-like/link_sf"/>
</dbReference>
<organism evidence="6">
    <name type="scientific">Phallusia mammillata</name>
    <dbReference type="NCBI Taxonomy" id="59560"/>
    <lineage>
        <taxon>Eukaryota</taxon>
        <taxon>Metazoa</taxon>
        <taxon>Chordata</taxon>
        <taxon>Tunicata</taxon>
        <taxon>Ascidiacea</taxon>
        <taxon>Phlebobranchia</taxon>
        <taxon>Ascidiidae</taxon>
        <taxon>Phallusia</taxon>
    </lineage>
</organism>
<dbReference type="SUPFAM" id="SSF49899">
    <property type="entry name" value="Concanavalin A-like lectins/glucanases"/>
    <property type="match status" value="1"/>
</dbReference>
<feature type="chain" id="PRO_5026078614" evidence="4">
    <location>
        <begin position="21"/>
        <end position="1295"/>
    </location>
</feature>
<dbReference type="Gene3D" id="3.10.100.10">
    <property type="entry name" value="Mannose-Binding Protein A, subunit A"/>
    <property type="match status" value="1"/>
</dbReference>
<dbReference type="Pfam" id="PF06482">
    <property type="entry name" value="Endostatin"/>
    <property type="match status" value="1"/>
</dbReference>
<feature type="compositionally biased region" description="Acidic residues" evidence="3">
    <location>
        <begin position="339"/>
        <end position="351"/>
    </location>
</feature>
<keyword evidence="2 6" id="KW-0176">Collagen</keyword>
<name>A0A6F9DAB5_9ASCI</name>
<feature type="signal peptide" evidence="4">
    <location>
        <begin position="1"/>
        <end position="20"/>
    </location>
</feature>
<dbReference type="Gene3D" id="3.40.1620.70">
    <property type="match status" value="1"/>
</dbReference>
<evidence type="ECO:0000256" key="3">
    <source>
        <dbReference type="SAM" id="MobiDB-lite"/>
    </source>
</evidence>
<dbReference type="GO" id="GO:0005581">
    <property type="term" value="C:collagen trimer"/>
    <property type="evidence" value="ECO:0007669"/>
    <property type="project" value="UniProtKB-KW"/>
</dbReference>
<dbReference type="GO" id="GO:0005615">
    <property type="term" value="C:extracellular space"/>
    <property type="evidence" value="ECO:0007669"/>
    <property type="project" value="TreeGrafter"/>
</dbReference>
<feature type="compositionally biased region" description="Low complexity" evidence="3">
    <location>
        <begin position="777"/>
        <end position="792"/>
    </location>
</feature>
<keyword evidence="1" id="KW-0677">Repeat</keyword>
<evidence type="ECO:0000259" key="5">
    <source>
        <dbReference type="SMART" id="SM00210"/>
    </source>
</evidence>
<evidence type="ECO:0000313" key="6">
    <source>
        <dbReference type="EMBL" id="CAB3232608.1"/>
    </source>
</evidence>
<dbReference type="InterPro" id="IPR013320">
    <property type="entry name" value="ConA-like_dom_sf"/>
</dbReference>
<dbReference type="InterPro" id="IPR008160">
    <property type="entry name" value="Collagen"/>
</dbReference>
<feature type="compositionally biased region" description="Low complexity" evidence="3">
    <location>
        <begin position="473"/>
        <end position="486"/>
    </location>
</feature>
<feature type="compositionally biased region" description="Pro residues" evidence="3">
    <location>
        <begin position="591"/>
        <end position="605"/>
    </location>
</feature>
<dbReference type="SUPFAM" id="SSF56436">
    <property type="entry name" value="C-type lectin-like"/>
    <property type="match status" value="1"/>
</dbReference>
<evidence type="ECO:0000256" key="2">
    <source>
        <dbReference type="ARBA" id="ARBA00023119"/>
    </source>
</evidence>
<dbReference type="InterPro" id="IPR010515">
    <property type="entry name" value="Collagenase_NC10/endostatin"/>
</dbReference>
<dbReference type="PANTHER" id="PTHR24023">
    <property type="entry name" value="COLLAGEN ALPHA"/>
    <property type="match status" value="1"/>
</dbReference>
<sequence>MRILLALVALGLCSLDHVDAQGLTSEPTAFDLTTELTTSSSTMPYPTADCNVEFCLINYKEIVTNDTPSPVRCTALRRLHDCMLNSPSHCATADPRYMLIDERRQDSYKAFQCSRFASGVSHDKVDFIAAIPTPLDASISYVRGHNGFPAFEFMSKGKKTINEPTADRFPKGLPEEFAILAIVNPRTRECGYLFEVKDKSGSKTPLGVQICPLEGDSERMKISLFWNNDVIANFKVDNFVGKFTRLAFEVRRDQIALYFDCVKLDDQVVMKKSTGNDVDIPSDGTVFLAGSTLANRFIGSLQELEILFDPKKAETYCLPSRALRSSDTEGSGASGDGSSDVDAEKDDEESTEENKTEIDEPTESPMIIPSEEAEFTTTTILSPTTAFVEVEEELIHPRIAHVTPLTEPTHESLVEEPEPVPTDDVEVEVKTVRGEKGMKGEPGVGLVGPKGAQGDRGTDGADGEPGPKGEPGDVGLQGPEGPQGEAGQKGEQGEQGMKGENGVAGEKGDKGEDSVVPGSPGPKGEVGIGIQGIQGEKGEKGEASIIPGPPGADGAVGLQGAKGEPGEDGEDGEDGDDGEDGTKGDRGHPGPAIPGPPGPPGPPGAHPRTAFVDMEGSGMEGPAGPPGPQGPQGPPGPKGPAGQNGTSVKGDKGEKGDTGEIGLMGPEGPQGPPGRSGVDGLNGEMGPPGPTGVGAKGEPGEDGKAGAPGPPGPPGVCTAKSHMPTDDEDIEGGSGEETDRTAKVTSGCGVGAPGPAGVAGPVGPHGPAGPQGPPGPSGNNGAPGAQGIQGPQGETGPAGIQGPQGPKGMTGAEGPQGPTGMDGLDGERGPAGPAGNDGVTGPKGEPGLQGPAGPPGIGSTGSSQKGEKGEPGSMINPDGSLMSDSLLNFNKEEMQGAKGEPGLDGLKGDMGMPGRRGSAGQDGNPGIPGSQGPIGPPGPPGPGSSGSLFSGEKGDMGLPGPRGHRGADGKPGGKGEPGSRGFPGLDGNAGPPGPPGPAGRDGIPGKNGHSVQSTEREDQSLITFDDMRNMQDEFDTVAAGTFSFVRNREEVYVKTSKGWRKVMLGDPLHVDRPKPQEATTTVAPPPSTTTPRATTRRPRPTTTKAPETLPPQPPQHDKQLHMIALNFPIRGDMGGIVGADRLCFNQAREAGLSGTYRAFLSSIDQNIKTIVRRDDRHDVPIVNSMGEVLFSSWNSIFDGSGGLIDPYKIYSFENRQIMNDARWPSKFVWHGSSDSGELDAMHYCASWYTGYSAVTGAASPLSRGALLQQRPYNCRSSFAVLCIENSSWNLGYRKR</sequence>
<feature type="domain" description="Thrombospondin-like N-terminal" evidence="5">
    <location>
        <begin position="124"/>
        <end position="310"/>
    </location>
</feature>
<feature type="compositionally biased region" description="Acidic residues" evidence="3">
    <location>
        <begin position="566"/>
        <end position="579"/>
    </location>
</feature>
<feature type="compositionally biased region" description="Pro residues" evidence="3">
    <location>
        <begin position="623"/>
        <end position="638"/>
    </location>
</feature>
<protein>
    <submittedName>
        <fullName evidence="6">Collagen XVIII homolog</fullName>
    </submittedName>
</protein>
<dbReference type="EMBL" id="LR784088">
    <property type="protein sequence ID" value="CAB3232608.1"/>
    <property type="molecule type" value="mRNA"/>
</dbReference>
<dbReference type="Pfam" id="PF01391">
    <property type="entry name" value="Collagen"/>
    <property type="match status" value="3"/>
</dbReference>
<feature type="compositionally biased region" description="Basic and acidic residues" evidence="3">
    <location>
        <begin position="649"/>
        <end position="658"/>
    </location>
</feature>
<feature type="region of interest" description="Disordered" evidence="3">
    <location>
        <begin position="435"/>
        <end position="1017"/>
    </location>
</feature>
<reference evidence="6" key="1">
    <citation type="submission" date="2020-04" db="EMBL/GenBank/DDBJ databases">
        <authorList>
            <person name="Neveu A P."/>
        </authorList>
    </citation>
    <scope>NUCLEOTIDE SEQUENCE</scope>
    <source>
        <tissue evidence="6">Whole embryo</tissue>
    </source>
</reference>
<proteinExistence type="evidence at transcript level"/>
<dbReference type="InterPro" id="IPR045463">
    <property type="entry name" value="XV/XVIII_trimerization_dom"/>
</dbReference>
<dbReference type="Gene3D" id="2.60.120.200">
    <property type="match status" value="1"/>
</dbReference>
<dbReference type="Pfam" id="PF20010">
    <property type="entry name" value="Collagen_trimer"/>
    <property type="match status" value="1"/>
</dbReference>
<keyword evidence="4" id="KW-0732">Signal</keyword>
<feature type="region of interest" description="Disordered" evidence="3">
    <location>
        <begin position="1066"/>
        <end position="1116"/>
    </location>
</feature>
<dbReference type="PANTHER" id="PTHR24023:SF1095">
    <property type="entry name" value="EGF-LIKE DOMAIN-CONTAINING PROTEIN"/>
    <property type="match status" value="1"/>
</dbReference>
<feature type="region of interest" description="Disordered" evidence="3">
    <location>
        <begin position="322"/>
        <end position="368"/>
    </location>
</feature>
<dbReference type="InterPro" id="IPR016187">
    <property type="entry name" value="CTDL_fold"/>
</dbReference>
<dbReference type="GO" id="GO:0031012">
    <property type="term" value="C:extracellular matrix"/>
    <property type="evidence" value="ECO:0007669"/>
    <property type="project" value="TreeGrafter"/>
</dbReference>
<dbReference type="SMART" id="SM00210">
    <property type="entry name" value="TSPN"/>
    <property type="match status" value="1"/>
</dbReference>